<dbReference type="Pfam" id="PF00145">
    <property type="entry name" value="DNA_methylase"/>
    <property type="match status" value="1"/>
</dbReference>
<dbReference type="GO" id="GO:0003677">
    <property type="term" value="F:DNA binding"/>
    <property type="evidence" value="ECO:0007669"/>
    <property type="project" value="TreeGrafter"/>
</dbReference>
<protein>
    <recommendedName>
        <fullName evidence="1">DNA (cytosine-5-)-methyltransferase</fullName>
        <ecNumber evidence="1">2.1.1.37</ecNumber>
    </recommendedName>
</protein>
<comment type="catalytic activity">
    <reaction evidence="6">
        <text>a 2'-deoxycytidine in DNA + S-adenosyl-L-methionine = a 5-methyl-2'-deoxycytidine in DNA + S-adenosyl-L-homocysteine + H(+)</text>
        <dbReference type="Rhea" id="RHEA:13681"/>
        <dbReference type="Rhea" id="RHEA-COMP:11369"/>
        <dbReference type="Rhea" id="RHEA-COMP:11370"/>
        <dbReference type="ChEBI" id="CHEBI:15378"/>
        <dbReference type="ChEBI" id="CHEBI:57856"/>
        <dbReference type="ChEBI" id="CHEBI:59789"/>
        <dbReference type="ChEBI" id="CHEBI:85452"/>
        <dbReference type="ChEBI" id="CHEBI:85454"/>
        <dbReference type="EC" id="2.1.1.37"/>
    </reaction>
</comment>
<dbReference type="AlphaFoldDB" id="A0A059G171"/>
<evidence type="ECO:0000256" key="9">
    <source>
        <dbReference type="SAM" id="MobiDB-lite"/>
    </source>
</evidence>
<keyword evidence="2 7" id="KW-0489">Methyltransferase</keyword>
<feature type="region of interest" description="Disordered" evidence="9">
    <location>
        <begin position="267"/>
        <end position="291"/>
    </location>
</feature>
<dbReference type="InterPro" id="IPR001525">
    <property type="entry name" value="C5_MeTfrase"/>
</dbReference>
<dbReference type="OrthoDB" id="9813719at2"/>
<keyword evidence="3 7" id="KW-0808">Transferase</keyword>
<sequence length="401" mass="43960">MLTSKLTAERDDDGFIAQAELIATADSSIDIGDLLAPAGKTIDDLVYANSRTVSWKGKRPTNLNDFDKVGEGIPVVSFFTGCGGMDLGFEAVGFKHTAAFEFNEIFCKTLRLNRPQWKVFGPPYHSGDVSKIDEVVSSLSSILKAPFEGVFVGGPPCQPFSIAANQRFSKAGDNFKRVGFEHEKNGNLLFDFVNLVIEFLPTAFVIENVPGLRDLDGGQQLSIAIGRLERAGYTVAEPNVYNAADYGVPQYRQRMFVVGSRKPGEFAMPEKKPHVGSGSVLSKLPSKNAFNHDTRNHRVQSINRYMRLDYGQRDQLGRVDRLDPTRPSKTVIAGGTNGGGRSHLHPEIPRTLSVRECARLQTFPDDFKFVGPTARQFTQVGNAVPPVLAAALATQLAKSYF</sequence>
<proteinExistence type="inferred from homology"/>
<evidence type="ECO:0000256" key="4">
    <source>
        <dbReference type="ARBA" id="ARBA00022691"/>
    </source>
</evidence>
<dbReference type="InterPro" id="IPR031303">
    <property type="entry name" value="C5_meth_CS"/>
</dbReference>
<feature type="active site" evidence="7">
    <location>
        <position position="157"/>
    </location>
</feature>
<reference evidence="10 11" key="1">
    <citation type="journal article" date="2014" name="Antonie Van Leeuwenhoek">
        <title>Hyphomonas beringensis sp. nov. and Hyphomonas chukchiensis sp. nov., isolated from surface seawater of the Bering Sea and Chukchi Sea.</title>
        <authorList>
            <person name="Li C."/>
            <person name="Lai Q."/>
            <person name="Li G."/>
            <person name="Dong C."/>
            <person name="Wang J."/>
            <person name="Liao Y."/>
            <person name="Shao Z."/>
        </authorList>
    </citation>
    <scope>NUCLEOTIDE SEQUENCE [LARGE SCALE GENOMIC DNA]</scope>
    <source>
        <strain evidence="10 11">SCH89</strain>
    </source>
</reference>
<dbReference type="EMBL" id="ARYL01000094">
    <property type="protein sequence ID" value="KCZ98127.1"/>
    <property type="molecule type" value="Genomic_DNA"/>
</dbReference>
<keyword evidence="4 7" id="KW-0949">S-adenosyl-L-methionine</keyword>
<dbReference type="PANTHER" id="PTHR10629">
    <property type="entry name" value="CYTOSINE-SPECIFIC METHYLTRANSFERASE"/>
    <property type="match status" value="1"/>
</dbReference>
<dbReference type="Gene3D" id="3.90.120.10">
    <property type="entry name" value="DNA Methylase, subunit A, domain 2"/>
    <property type="match status" value="1"/>
</dbReference>
<dbReference type="PROSITE" id="PS51679">
    <property type="entry name" value="SAM_MT_C5"/>
    <property type="match status" value="1"/>
</dbReference>
<dbReference type="InterPro" id="IPR029063">
    <property type="entry name" value="SAM-dependent_MTases_sf"/>
</dbReference>
<dbReference type="SUPFAM" id="SSF53335">
    <property type="entry name" value="S-adenosyl-L-methionine-dependent methyltransferases"/>
    <property type="match status" value="1"/>
</dbReference>
<gene>
    <name evidence="10" type="ORF">HOC_20408</name>
</gene>
<dbReference type="GO" id="GO:0009307">
    <property type="term" value="P:DNA restriction-modification system"/>
    <property type="evidence" value="ECO:0007669"/>
    <property type="project" value="UniProtKB-KW"/>
</dbReference>
<evidence type="ECO:0000256" key="8">
    <source>
        <dbReference type="RuleBase" id="RU000416"/>
    </source>
</evidence>
<comment type="similarity">
    <text evidence="7 8">Belongs to the class I-like SAM-binding methyltransferase superfamily. C5-methyltransferase family.</text>
</comment>
<dbReference type="InterPro" id="IPR050390">
    <property type="entry name" value="C5-Methyltransferase"/>
</dbReference>
<feature type="region of interest" description="Disordered" evidence="9">
    <location>
        <begin position="319"/>
        <end position="346"/>
    </location>
</feature>
<dbReference type="Proteomes" id="UP000024942">
    <property type="component" value="Unassembled WGS sequence"/>
</dbReference>
<organism evidence="10 11">
    <name type="scientific">Hyphomonas oceanitis SCH89</name>
    <dbReference type="NCBI Taxonomy" id="1280953"/>
    <lineage>
        <taxon>Bacteria</taxon>
        <taxon>Pseudomonadati</taxon>
        <taxon>Pseudomonadota</taxon>
        <taxon>Alphaproteobacteria</taxon>
        <taxon>Hyphomonadales</taxon>
        <taxon>Hyphomonadaceae</taxon>
        <taxon>Hyphomonas</taxon>
    </lineage>
</organism>
<evidence type="ECO:0000256" key="3">
    <source>
        <dbReference type="ARBA" id="ARBA00022679"/>
    </source>
</evidence>
<evidence type="ECO:0000256" key="2">
    <source>
        <dbReference type="ARBA" id="ARBA00022603"/>
    </source>
</evidence>
<dbReference type="PATRIC" id="fig|1280953.3.peg.4053"/>
<dbReference type="PANTHER" id="PTHR10629:SF52">
    <property type="entry name" value="DNA (CYTOSINE-5)-METHYLTRANSFERASE 1"/>
    <property type="match status" value="1"/>
</dbReference>
<dbReference type="GO" id="GO:0044027">
    <property type="term" value="P:negative regulation of gene expression via chromosomal CpG island methylation"/>
    <property type="evidence" value="ECO:0007669"/>
    <property type="project" value="TreeGrafter"/>
</dbReference>
<dbReference type="STRING" id="1280953.HOC_20408"/>
<keyword evidence="5" id="KW-0680">Restriction system</keyword>
<dbReference type="PRINTS" id="PR00105">
    <property type="entry name" value="C5METTRFRASE"/>
</dbReference>
<evidence type="ECO:0000313" key="11">
    <source>
        <dbReference type="Proteomes" id="UP000024942"/>
    </source>
</evidence>
<keyword evidence="11" id="KW-1185">Reference proteome</keyword>
<dbReference type="Gene3D" id="3.40.50.150">
    <property type="entry name" value="Vaccinia Virus protein VP39"/>
    <property type="match status" value="1"/>
</dbReference>
<evidence type="ECO:0000256" key="1">
    <source>
        <dbReference type="ARBA" id="ARBA00011975"/>
    </source>
</evidence>
<dbReference type="NCBIfam" id="TIGR00675">
    <property type="entry name" value="dcm"/>
    <property type="match status" value="1"/>
</dbReference>
<evidence type="ECO:0000256" key="5">
    <source>
        <dbReference type="ARBA" id="ARBA00022747"/>
    </source>
</evidence>
<dbReference type="PROSITE" id="PS00095">
    <property type="entry name" value="C5_MTASE_2"/>
    <property type="match status" value="1"/>
</dbReference>
<dbReference type="eggNOG" id="COG0270">
    <property type="taxonomic scope" value="Bacteria"/>
</dbReference>
<dbReference type="RefSeq" id="WP_035542307.1">
    <property type="nucleotide sequence ID" value="NZ_ARYL01000094.1"/>
</dbReference>
<evidence type="ECO:0000256" key="6">
    <source>
        <dbReference type="ARBA" id="ARBA00047422"/>
    </source>
</evidence>
<dbReference type="GO" id="GO:0032259">
    <property type="term" value="P:methylation"/>
    <property type="evidence" value="ECO:0007669"/>
    <property type="project" value="UniProtKB-KW"/>
</dbReference>
<evidence type="ECO:0000313" key="10">
    <source>
        <dbReference type="EMBL" id="KCZ98127.1"/>
    </source>
</evidence>
<dbReference type="EC" id="2.1.1.37" evidence="1"/>
<name>A0A059G171_9PROT</name>
<evidence type="ECO:0000256" key="7">
    <source>
        <dbReference type="PROSITE-ProRule" id="PRU01016"/>
    </source>
</evidence>
<accession>A0A059G171</accession>
<comment type="caution">
    <text evidence="10">The sequence shown here is derived from an EMBL/GenBank/DDBJ whole genome shotgun (WGS) entry which is preliminary data.</text>
</comment>
<dbReference type="GO" id="GO:0003886">
    <property type="term" value="F:DNA (cytosine-5-)-methyltransferase activity"/>
    <property type="evidence" value="ECO:0007669"/>
    <property type="project" value="UniProtKB-EC"/>
</dbReference>